<feature type="transmembrane region" description="Helical" evidence="12">
    <location>
        <begin position="361"/>
        <end position="380"/>
    </location>
</feature>
<feature type="transmembrane region" description="Helical" evidence="12">
    <location>
        <begin position="305"/>
        <end position="327"/>
    </location>
</feature>
<dbReference type="InterPro" id="IPR010974">
    <property type="entry name" value="PTS_IIBC_nag"/>
</dbReference>
<accession>A0A2U3B9N9</accession>
<dbReference type="EMBL" id="QFWT01000004">
    <property type="protein sequence ID" value="PWI33491.1"/>
    <property type="molecule type" value="Genomic_DNA"/>
</dbReference>
<keyword evidence="4 15" id="KW-0762">Sugar transport</keyword>
<dbReference type="RefSeq" id="WP_109319482.1">
    <property type="nucleotide sequence ID" value="NZ_QFWT01000004.1"/>
</dbReference>
<dbReference type="AlphaFoldDB" id="A0A2U3B9N9"/>
<keyword evidence="10 12" id="KW-0472">Membrane</keyword>
<gene>
    <name evidence="15" type="ORF">DI392_08445</name>
</gene>
<dbReference type="NCBIfam" id="TIGR01998">
    <property type="entry name" value="PTS-II-BC-nag"/>
    <property type="match status" value="1"/>
</dbReference>
<evidence type="ECO:0000259" key="14">
    <source>
        <dbReference type="PROSITE" id="PS51103"/>
    </source>
</evidence>
<dbReference type="SUPFAM" id="SSF55604">
    <property type="entry name" value="Glucose permease domain IIB"/>
    <property type="match status" value="1"/>
</dbReference>
<evidence type="ECO:0000313" key="15">
    <source>
        <dbReference type="EMBL" id="PWI33491.1"/>
    </source>
</evidence>
<keyword evidence="5" id="KW-0808">Transferase</keyword>
<dbReference type="PROSITE" id="PS01035">
    <property type="entry name" value="PTS_EIIB_TYPE_1_CYS"/>
    <property type="match status" value="1"/>
</dbReference>
<feature type="transmembrane region" description="Helical" evidence="12">
    <location>
        <begin position="12"/>
        <end position="34"/>
    </location>
</feature>
<feature type="transmembrane region" description="Helical" evidence="12">
    <location>
        <begin position="117"/>
        <end position="140"/>
    </location>
</feature>
<dbReference type="PANTHER" id="PTHR30009:SF4">
    <property type="entry name" value="PTS SYSTEM N-ACETYLGLUCOSAMINE-SPECIFIC EIICBA COMPONENT"/>
    <property type="match status" value="1"/>
</dbReference>
<dbReference type="PANTHER" id="PTHR30009">
    <property type="entry name" value="CYTOCHROME C-TYPE SYNTHESIS PROTEIN AND PTS TRANSMEMBRANE COMPONENT"/>
    <property type="match status" value="1"/>
</dbReference>
<evidence type="ECO:0000256" key="8">
    <source>
        <dbReference type="ARBA" id="ARBA00022777"/>
    </source>
</evidence>
<dbReference type="InterPro" id="IPR036878">
    <property type="entry name" value="Glu_permease_IIB"/>
</dbReference>
<dbReference type="GO" id="GO:0005886">
    <property type="term" value="C:plasma membrane"/>
    <property type="evidence" value="ECO:0007669"/>
    <property type="project" value="UniProtKB-SubCell"/>
</dbReference>
<evidence type="ECO:0000256" key="3">
    <source>
        <dbReference type="ARBA" id="ARBA00022475"/>
    </source>
</evidence>
<evidence type="ECO:0000256" key="5">
    <source>
        <dbReference type="ARBA" id="ARBA00022679"/>
    </source>
</evidence>
<evidence type="ECO:0000259" key="13">
    <source>
        <dbReference type="PROSITE" id="PS51098"/>
    </source>
</evidence>
<evidence type="ECO:0000256" key="10">
    <source>
        <dbReference type="ARBA" id="ARBA00023136"/>
    </source>
</evidence>
<feature type="transmembrane region" description="Helical" evidence="12">
    <location>
        <begin position="78"/>
        <end position="95"/>
    </location>
</feature>
<feature type="domain" description="PTS EIIC type-1" evidence="14">
    <location>
        <begin position="1"/>
        <end position="392"/>
    </location>
</feature>
<dbReference type="Proteomes" id="UP000245362">
    <property type="component" value="Unassembled WGS sequence"/>
</dbReference>
<dbReference type="InterPro" id="IPR050429">
    <property type="entry name" value="PTS_Glucose_EIICBA"/>
</dbReference>
<dbReference type="PROSITE" id="PS51103">
    <property type="entry name" value="PTS_EIIC_TYPE_1"/>
    <property type="match status" value="1"/>
</dbReference>
<proteinExistence type="predicted"/>
<dbReference type="NCBIfam" id="TIGR00826">
    <property type="entry name" value="EIIB_glc"/>
    <property type="match status" value="1"/>
</dbReference>
<feature type="active site" description="Phosphocysteine intermediate; for EIIB activity" evidence="11">
    <location>
        <position position="430"/>
    </location>
</feature>
<dbReference type="GO" id="GO:0015572">
    <property type="term" value="F:N-acetylglucosamine transmembrane transporter activity"/>
    <property type="evidence" value="ECO:0007669"/>
    <property type="project" value="InterPro"/>
</dbReference>
<dbReference type="CDD" id="cd00212">
    <property type="entry name" value="PTS_IIB_glc"/>
    <property type="match status" value="1"/>
</dbReference>
<dbReference type="GO" id="GO:0019866">
    <property type="term" value="C:organelle inner membrane"/>
    <property type="evidence" value="ECO:0007669"/>
    <property type="project" value="InterPro"/>
</dbReference>
<evidence type="ECO:0000256" key="6">
    <source>
        <dbReference type="ARBA" id="ARBA00022683"/>
    </source>
</evidence>
<dbReference type="InterPro" id="IPR001996">
    <property type="entry name" value="PTS_IIB_1"/>
</dbReference>
<keyword evidence="16" id="KW-1185">Reference proteome</keyword>
<dbReference type="GO" id="GO:0015764">
    <property type="term" value="P:N-acetylglucosamine transport"/>
    <property type="evidence" value="ECO:0007669"/>
    <property type="project" value="TreeGrafter"/>
</dbReference>
<feature type="transmembrane region" description="Helical" evidence="12">
    <location>
        <begin position="251"/>
        <end position="270"/>
    </location>
</feature>
<feature type="transmembrane region" description="Helical" evidence="12">
    <location>
        <begin position="282"/>
        <end position="299"/>
    </location>
</feature>
<evidence type="ECO:0000256" key="1">
    <source>
        <dbReference type="ARBA" id="ARBA00004651"/>
    </source>
</evidence>
<dbReference type="GO" id="GO:0090563">
    <property type="term" value="F:protein-phosphocysteine-sugar phosphotransferase activity"/>
    <property type="evidence" value="ECO:0007669"/>
    <property type="project" value="TreeGrafter"/>
</dbReference>
<dbReference type="OrthoDB" id="7571469at2"/>
<keyword evidence="3" id="KW-1003">Cell membrane</keyword>
<feature type="domain" description="PTS EIIB type-1" evidence="13">
    <location>
        <begin position="408"/>
        <end position="490"/>
    </location>
</feature>
<dbReference type="PROSITE" id="PS51098">
    <property type="entry name" value="PTS_EIIB_TYPE_1"/>
    <property type="match status" value="1"/>
</dbReference>
<dbReference type="InterPro" id="IPR018113">
    <property type="entry name" value="PTrfase_EIIB_Cys"/>
</dbReference>
<dbReference type="Pfam" id="PF02378">
    <property type="entry name" value="PTS_EIIC"/>
    <property type="match status" value="1"/>
</dbReference>
<evidence type="ECO:0000256" key="12">
    <source>
        <dbReference type="SAM" id="Phobius"/>
    </source>
</evidence>
<keyword evidence="6" id="KW-0598">Phosphotransferase system</keyword>
<feature type="transmembrane region" description="Helical" evidence="12">
    <location>
        <begin position="40"/>
        <end position="57"/>
    </location>
</feature>
<protein>
    <submittedName>
        <fullName evidence="15">PTS glucose transporter subunit IIBC</fullName>
    </submittedName>
</protein>
<feature type="transmembrane region" description="Helical" evidence="12">
    <location>
        <begin position="160"/>
        <end position="187"/>
    </location>
</feature>
<dbReference type="GO" id="GO:0009401">
    <property type="term" value="P:phosphoenolpyruvate-dependent sugar phosphotransferase system"/>
    <property type="evidence" value="ECO:0007669"/>
    <property type="project" value="UniProtKB-KW"/>
</dbReference>
<dbReference type="InterPro" id="IPR003352">
    <property type="entry name" value="PTS_EIIC"/>
</dbReference>
<dbReference type="Pfam" id="PF00367">
    <property type="entry name" value="PTS_EIIB"/>
    <property type="match status" value="1"/>
</dbReference>
<keyword evidence="7 12" id="KW-0812">Transmembrane</keyword>
<evidence type="ECO:0000256" key="11">
    <source>
        <dbReference type="PROSITE-ProRule" id="PRU00421"/>
    </source>
</evidence>
<dbReference type="Gene3D" id="3.30.1360.60">
    <property type="entry name" value="Glucose permease domain IIB"/>
    <property type="match status" value="1"/>
</dbReference>
<organism evidence="15 16">
    <name type="scientific">Vibrio albus</name>
    <dbReference type="NCBI Taxonomy" id="2200953"/>
    <lineage>
        <taxon>Bacteria</taxon>
        <taxon>Pseudomonadati</taxon>
        <taxon>Pseudomonadota</taxon>
        <taxon>Gammaproteobacteria</taxon>
        <taxon>Vibrionales</taxon>
        <taxon>Vibrionaceae</taxon>
        <taxon>Vibrio</taxon>
    </lineage>
</organism>
<comment type="subcellular location">
    <subcellularLocation>
        <location evidence="1">Cell membrane</location>
        <topology evidence="1">Multi-pass membrane protein</topology>
    </subcellularLocation>
</comment>
<name>A0A2U3B9N9_9VIBR</name>
<keyword evidence="8" id="KW-0418">Kinase</keyword>
<keyword evidence="9 12" id="KW-1133">Transmembrane helix</keyword>
<dbReference type="InterPro" id="IPR013013">
    <property type="entry name" value="PTS_EIIC_1"/>
</dbReference>
<evidence type="ECO:0000256" key="2">
    <source>
        <dbReference type="ARBA" id="ARBA00022448"/>
    </source>
</evidence>
<keyword evidence="2" id="KW-0813">Transport</keyword>
<evidence type="ECO:0000313" key="16">
    <source>
        <dbReference type="Proteomes" id="UP000245362"/>
    </source>
</evidence>
<sequence length="497" mass="52494">MNILGYMQRVGKALMVPIAVLPAGGLMLGIGYALDPTWGGGGNILASFLIFAGKAIMDNQAWLFAVGVAFGMAKDNNGAAALAGLIGMFIVKTLVSDPAVVSMLTGTAVADMSQESVIAYGAVVNAFTGILTGIIAGELYNRFHNIQLPAVFSFFGGRRFVPIITSAVMLVVAYILIAVWPVIYVALVNFGKSFIDLGPVGAGLYGFFNRLLIPLGLHHALNQVFWADLAGINDIFNFWSNTGELGVTGRYMAGFFPVMGYGLPAAGLAIYHCAKPENKARVGSMMLAAGATAVVTGVTEPLEFAFMFVAPVLFVIHAALTAVSMMIAASFQWIAGFTFSGGLIDFFLSMSLPLANKPYMLVVQGLCFAVVYYVVFRFTIIKFDLKTPGREDAEDEESSAVSAGTGINDKAPLYLKALGGHANLVSIDSCITRLRLTLKDPALADEKALKALGAAGVIKVGEKNLQVVVGTEAELIATAMKQIPASQNLDAVELPST</sequence>
<evidence type="ECO:0000256" key="7">
    <source>
        <dbReference type="ARBA" id="ARBA00022692"/>
    </source>
</evidence>
<dbReference type="GO" id="GO:0008982">
    <property type="term" value="F:protein-N(PI)-phosphohistidine-sugar phosphotransferase activity"/>
    <property type="evidence" value="ECO:0007669"/>
    <property type="project" value="InterPro"/>
</dbReference>
<reference evidence="15 16" key="1">
    <citation type="submission" date="2018-05" db="EMBL/GenBank/DDBJ databases">
        <title>Vibrio limimaris sp. nov., isolated from marine sediment.</title>
        <authorList>
            <person name="Li C.-M."/>
        </authorList>
    </citation>
    <scope>NUCLEOTIDE SEQUENCE [LARGE SCALE GENOMIC DNA]</scope>
    <source>
        <strain evidence="15 16">E4404</strain>
    </source>
</reference>
<dbReference type="GO" id="GO:0016301">
    <property type="term" value="F:kinase activity"/>
    <property type="evidence" value="ECO:0007669"/>
    <property type="project" value="UniProtKB-KW"/>
</dbReference>
<comment type="caution">
    <text evidence="15">The sequence shown here is derived from an EMBL/GenBank/DDBJ whole genome shotgun (WGS) entry which is preliminary data.</text>
</comment>
<evidence type="ECO:0000256" key="9">
    <source>
        <dbReference type="ARBA" id="ARBA00022989"/>
    </source>
</evidence>
<evidence type="ECO:0000256" key="4">
    <source>
        <dbReference type="ARBA" id="ARBA00022597"/>
    </source>
</evidence>
<feature type="transmembrane region" description="Helical" evidence="12">
    <location>
        <begin position="334"/>
        <end position="355"/>
    </location>
</feature>